<proteinExistence type="predicted"/>
<protein>
    <submittedName>
        <fullName evidence="2">Dihydrofolate reductase family protein</fullName>
    </submittedName>
</protein>
<accession>A0A9Y2MXZ0</accession>
<dbReference type="InterPro" id="IPR002734">
    <property type="entry name" value="RibDG_C"/>
</dbReference>
<gene>
    <name evidence="2" type="ORF">QRX50_10450</name>
</gene>
<dbReference type="RefSeq" id="WP_285971753.1">
    <property type="nucleotide sequence ID" value="NZ_CP127294.1"/>
</dbReference>
<dbReference type="GO" id="GO:0008703">
    <property type="term" value="F:5-amino-6-(5-phosphoribosylamino)uracil reductase activity"/>
    <property type="evidence" value="ECO:0007669"/>
    <property type="project" value="InterPro"/>
</dbReference>
<feature type="domain" description="Bacterial bifunctional deaminase-reductase C-terminal" evidence="1">
    <location>
        <begin position="60"/>
        <end position="137"/>
    </location>
</feature>
<evidence type="ECO:0000259" key="1">
    <source>
        <dbReference type="Pfam" id="PF01872"/>
    </source>
</evidence>
<dbReference type="GO" id="GO:0009231">
    <property type="term" value="P:riboflavin biosynthetic process"/>
    <property type="evidence" value="ECO:0007669"/>
    <property type="project" value="InterPro"/>
</dbReference>
<dbReference type="KEGG" id="acab:QRX50_10450"/>
<reference evidence="2 3" key="1">
    <citation type="submission" date="2023-06" db="EMBL/GenBank/DDBJ databases">
        <authorList>
            <person name="Oyuntsetseg B."/>
            <person name="Kim S.B."/>
        </authorList>
    </citation>
    <scope>NUCLEOTIDE SEQUENCE [LARGE SCALE GENOMIC DNA]</scope>
    <source>
        <strain evidence="2 3">2-15</strain>
    </source>
</reference>
<dbReference type="SUPFAM" id="SSF53597">
    <property type="entry name" value="Dihydrofolate reductase-like"/>
    <property type="match status" value="1"/>
</dbReference>
<dbReference type="Proteomes" id="UP001236014">
    <property type="component" value="Chromosome"/>
</dbReference>
<keyword evidence="3" id="KW-1185">Reference proteome</keyword>
<dbReference type="EMBL" id="CP127294">
    <property type="protein sequence ID" value="WIX81143.1"/>
    <property type="molecule type" value="Genomic_DNA"/>
</dbReference>
<evidence type="ECO:0000313" key="3">
    <source>
        <dbReference type="Proteomes" id="UP001236014"/>
    </source>
</evidence>
<dbReference type="AlphaFoldDB" id="A0A9Y2MXZ0"/>
<dbReference type="Pfam" id="PF01872">
    <property type="entry name" value="RibD_C"/>
    <property type="match status" value="1"/>
</dbReference>
<name>A0A9Y2MXZ0_9PSEU</name>
<organism evidence="2 3">
    <name type="scientific">Amycolatopsis carbonis</name>
    <dbReference type="NCBI Taxonomy" id="715471"/>
    <lineage>
        <taxon>Bacteria</taxon>
        <taxon>Bacillati</taxon>
        <taxon>Actinomycetota</taxon>
        <taxon>Actinomycetes</taxon>
        <taxon>Pseudonocardiales</taxon>
        <taxon>Pseudonocardiaceae</taxon>
        <taxon>Amycolatopsis</taxon>
    </lineage>
</organism>
<dbReference type="Gene3D" id="3.40.430.10">
    <property type="entry name" value="Dihydrofolate Reductase, subunit A"/>
    <property type="match status" value="1"/>
</dbReference>
<sequence>MGKLTVTAFLTLDGVVRGPGHVDAQVGAALARWLRRASAFLQVRNVADYCPSSDDLPRHVITGDLATEIRRLKARYDGELQLHASGSLVAELDDLVDEYRLLVFPVVLGEGHPLFPAGAHPLALRPLSTSATSTGVVIQEYAAAGAPTFGSMA</sequence>
<dbReference type="InterPro" id="IPR024072">
    <property type="entry name" value="DHFR-like_dom_sf"/>
</dbReference>
<evidence type="ECO:0000313" key="2">
    <source>
        <dbReference type="EMBL" id="WIX81143.1"/>
    </source>
</evidence>